<gene>
    <name evidence="1" type="ORF">TPAB3V08_LOCUS15567</name>
</gene>
<organism evidence="1 2">
    <name type="scientific">Timema podura</name>
    <name type="common">Walking stick</name>
    <dbReference type="NCBI Taxonomy" id="61482"/>
    <lineage>
        <taxon>Eukaryota</taxon>
        <taxon>Metazoa</taxon>
        <taxon>Ecdysozoa</taxon>
        <taxon>Arthropoda</taxon>
        <taxon>Hexapoda</taxon>
        <taxon>Insecta</taxon>
        <taxon>Pterygota</taxon>
        <taxon>Neoptera</taxon>
        <taxon>Polyneoptera</taxon>
        <taxon>Phasmatodea</taxon>
        <taxon>Timematodea</taxon>
        <taxon>Timematoidea</taxon>
        <taxon>Timematidae</taxon>
        <taxon>Timema</taxon>
    </lineage>
</organism>
<accession>A0ABN7PLK5</accession>
<keyword evidence="2" id="KW-1185">Reference proteome</keyword>
<proteinExistence type="predicted"/>
<evidence type="ECO:0000313" key="2">
    <source>
        <dbReference type="Proteomes" id="UP001153148"/>
    </source>
</evidence>
<sequence>MLVVPIPYLDDPLHPRALAVPLRHSHLLSLLSEQSVHVLSHYYLAAVRCLAGQPNSAGQLAGFHDNLNNWLHKFVSANLNSGSCGLGRHSRAIRLVSHSPSRLMWVHLSNYTSLFPGWMDTVHSPGERLGNKSELDPMCVQVLPRLEDDLWYPGFGGVLQILETLKRSGVDIRGHWGAEPMEDPVLPPPEPQPWSPVEEEELGLRLGKVELSKTHSMFLPGTTSTTSHSTDLDNLTLDRYSL</sequence>
<comment type="caution">
    <text evidence="1">The sequence shown here is derived from an EMBL/GenBank/DDBJ whole genome shotgun (WGS) entry which is preliminary data.</text>
</comment>
<dbReference type="EMBL" id="CAJPIN010096579">
    <property type="protein sequence ID" value="CAG2068624.1"/>
    <property type="molecule type" value="Genomic_DNA"/>
</dbReference>
<dbReference type="Proteomes" id="UP001153148">
    <property type="component" value="Unassembled WGS sequence"/>
</dbReference>
<name>A0ABN7PLK5_TIMPD</name>
<protein>
    <submittedName>
        <fullName evidence="1">Uncharacterized protein</fullName>
    </submittedName>
</protein>
<evidence type="ECO:0000313" key="1">
    <source>
        <dbReference type="EMBL" id="CAG2068624.1"/>
    </source>
</evidence>
<reference evidence="1" key="1">
    <citation type="submission" date="2021-03" db="EMBL/GenBank/DDBJ databases">
        <authorList>
            <person name="Tran Van P."/>
        </authorList>
    </citation>
    <scope>NUCLEOTIDE SEQUENCE</scope>
</reference>